<feature type="signal peptide" evidence="6">
    <location>
        <begin position="1"/>
        <end position="24"/>
    </location>
</feature>
<dbReference type="AlphaFoldDB" id="S4PCU8"/>
<feature type="transmembrane region" description="Helical" evidence="5">
    <location>
        <begin position="316"/>
        <end position="338"/>
    </location>
</feature>
<feature type="transmembrane region" description="Helical" evidence="5">
    <location>
        <begin position="123"/>
        <end position="143"/>
    </location>
</feature>
<dbReference type="InterPro" id="IPR052808">
    <property type="entry name" value="GPCR_Mth-like"/>
</dbReference>
<dbReference type="PROSITE" id="PS50261">
    <property type="entry name" value="G_PROTEIN_RECEP_F2_4"/>
    <property type="match status" value="1"/>
</dbReference>
<keyword evidence="4 5" id="KW-0472">Membrane</keyword>
<name>S4PCU8_9NEOP</name>
<reference evidence="8" key="1">
    <citation type="journal article" date="2013" name="BMC Genomics">
        <title>Unscrambling butterfly oogenesis.</title>
        <authorList>
            <person name="Carter J.M."/>
            <person name="Baker S.C."/>
            <person name="Pink R."/>
            <person name="Carter D.R."/>
            <person name="Collins A."/>
            <person name="Tomlin J."/>
            <person name="Gibbs M."/>
            <person name="Breuker C.J."/>
        </authorList>
    </citation>
    <scope>NUCLEOTIDE SEQUENCE</scope>
    <source>
        <tissue evidence="8">Ovary</tissue>
    </source>
</reference>
<reference evidence="8" key="2">
    <citation type="submission" date="2013-05" db="EMBL/GenBank/DDBJ databases">
        <authorList>
            <person name="Carter J.-M."/>
            <person name="Baker S.C."/>
            <person name="Pink R."/>
            <person name="Carter D.R.F."/>
            <person name="Collins A."/>
            <person name="Tomlin J."/>
            <person name="Gibbs M."/>
            <person name="Breuker C.J."/>
        </authorList>
    </citation>
    <scope>NUCLEOTIDE SEQUENCE</scope>
    <source>
        <tissue evidence="8">Ovary</tissue>
    </source>
</reference>
<dbReference type="Pfam" id="PF00002">
    <property type="entry name" value="7tm_2"/>
    <property type="match status" value="1"/>
</dbReference>
<comment type="subcellular location">
    <subcellularLocation>
        <location evidence="1">Membrane</location>
        <topology evidence="1">Multi-pass membrane protein</topology>
    </subcellularLocation>
</comment>
<feature type="transmembrane region" description="Helical" evidence="5">
    <location>
        <begin position="152"/>
        <end position="171"/>
    </location>
</feature>
<evidence type="ECO:0000256" key="3">
    <source>
        <dbReference type="ARBA" id="ARBA00022989"/>
    </source>
</evidence>
<feature type="transmembrane region" description="Helical" evidence="5">
    <location>
        <begin position="344"/>
        <end position="367"/>
    </location>
</feature>
<evidence type="ECO:0000259" key="7">
    <source>
        <dbReference type="PROSITE" id="PS50261"/>
    </source>
</evidence>
<dbReference type="GO" id="GO:0004930">
    <property type="term" value="F:G protein-coupled receptor activity"/>
    <property type="evidence" value="ECO:0007669"/>
    <property type="project" value="InterPro"/>
</dbReference>
<evidence type="ECO:0000256" key="2">
    <source>
        <dbReference type="ARBA" id="ARBA00022692"/>
    </source>
</evidence>
<protein>
    <submittedName>
        <fullName evidence="8">G-protein coupled receptor Mth2</fullName>
    </submittedName>
</protein>
<dbReference type="InterPro" id="IPR017981">
    <property type="entry name" value="GPCR_2-like_7TM"/>
</dbReference>
<evidence type="ECO:0000256" key="5">
    <source>
        <dbReference type="SAM" id="Phobius"/>
    </source>
</evidence>
<evidence type="ECO:0000256" key="4">
    <source>
        <dbReference type="ARBA" id="ARBA00023136"/>
    </source>
</evidence>
<dbReference type="GO" id="GO:0016020">
    <property type="term" value="C:membrane"/>
    <property type="evidence" value="ECO:0007669"/>
    <property type="project" value="UniProtKB-SubCell"/>
</dbReference>
<dbReference type="InterPro" id="IPR000832">
    <property type="entry name" value="GPCR_2_secretin-like"/>
</dbReference>
<keyword evidence="2 5" id="KW-0812">Transmembrane</keyword>
<dbReference type="EMBL" id="GAIX01003961">
    <property type="protein sequence ID" value="JAA88599.1"/>
    <property type="molecule type" value="Transcribed_RNA"/>
</dbReference>
<dbReference type="GO" id="GO:0007166">
    <property type="term" value="P:cell surface receptor signaling pathway"/>
    <property type="evidence" value="ECO:0007669"/>
    <property type="project" value="InterPro"/>
</dbReference>
<accession>S4PCU8</accession>
<evidence type="ECO:0000256" key="1">
    <source>
        <dbReference type="ARBA" id="ARBA00004141"/>
    </source>
</evidence>
<organism evidence="8">
    <name type="scientific">Pararge aegeria</name>
    <name type="common">speckled wood butterfly</name>
    <dbReference type="NCBI Taxonomy" id="116150"/>
    <lineage>
        <taxon>Eukaryota</taxon>
        <taxon>Metazoa</taxon>
        <taxon>Ecdysozoa</taxon>
        <taxon>Arthropoda</taxon>
        <taxon>Hexapoda</taxon>
        <taxon>Insecta</taxon>
        <taxon>Pterygota</taxon>
        <taxon>Neoptera</taxon>
        <taxon>Endopterygota</taxon>
        <taxon>Lepidoptera</taxon>
        <taxon>Glossata</taxon>
        <taxon>Ditrysia</taxon>
        <taxon>Papilionoidea</taxon>
        <taxon>Nymphalidae</taxon>
        <taxon>Satyrinae</taxon>
        <taxon>Satyrini</taxon>
        <taxon>Parargina</taxon>
        <taxon>Pararge</taxon>
    </lineage>
</organism>
<feature type="chain" id="PRO_5004531908" evidence="6">
    <location>
        <begin position="25"/>
        <end position="414"/>
    </location>
</feature>
<keyword evidence="3 5" id="KW-1133">Transmembrane helix</keyword>
<dbReference type="PANTHER" id="PTHR46953:SF1">
    <property type="entry name" value="G-PROTEIN COUPLED RECEPTOR MTH-LIKE 1-RELATED"/>
    <property type="match status" value="1"/>
</dbReference>
<keyword evidence="6" id="KW-0732">Signal</keyword>
<evidence type="ECO:0000313" key="8">
    <source>
        <dbReference type="EMBL" id="JAA88599.1"/>
    </source>
</evidence>
<dbReference type="PANTHER" id="PTHR46953">
    <property type="entry name" value="G-PROTEIN COUPLED RECEPTOR MTH-LIKE 1-RELATED"/>
    <property type="match status" value="1"/>
</dbReference>
<dbReference type="CDD" id="cd15039">
    <property type="entry name" value="7tmB3_Methuselah-like"/>
    <property type="match status" value="1"/>
</dbReference>
<feature type="transmembrane region" description="Helical" evidence="5">
    <location>
        <begin position="226"/>
        <end position="246"/>
    </location>
</feature>
<feature type="domain" description="G-protein coupled receptors family 2 profile 2" evidence="7">
    <location>
        <begin position="128"/>
        <end position="368"/>
    </location>
</feature>
<evidence type="ECO:0000256" key="6">
    <source>
        <dbReference type="SAM" id="SignalP"/>
    </source>
</evidence>
<feature type="transmembrane region" description="Helical" evidence="5">
    <location>
        <begin position="183"/>
        <end position="205"/>
    </location>
</feature>
<proteinExistence type="predicted"/>
<sequence>MPAKMLHFKESLLLLLVASGLALSADPCCPNNEVIKARGYCDNNSTEQIKLNCSMGRMLLSDVILNGDKVSTKDSPNYIFVEDPRLYCLGQMYVNASEPSQGLIPVAVTCFEKIQKNDIETGGILTLVSVVFLLATFSIYMYLPQLRDLQGICYMCMCVSMALGFLSLGILQLSPGFRGQICAITGFLVYFWMIATFSWMNVISINMYRTVQDASYLKKTERRQHFIYNCYAWGFAIFFLIVSLITDLVEGDHYKPGIGDSSCWFSGRTETWIFFYGPIATLITANIMLFLLSSFELWRSTRKYEVNKLNNLKHKFLISLKLFLVMGISWIFEIASFAHGESHIIWRIMDIFNCLQGVVIFLILVVFRRRVVQGLASENCCSFITRPWAERLSPDDDADDQEILADDTVEVRLN</sequence>
<dbReference type="Gene3D" id="1.20.1070.10">
    <property type="entry name" value="Rhodopsin 7-helix transmembrane proteins"/>
    <property type="match status" value="1"/>
</dbReference>
<feature type="transmembrane region" description="Helical" evidence="5">
    <location>
        <begin position="273"/>
        <end position="295"/>
    </location>
</feature>
<keyword evidence="8" id="KW-0675">Receptor</keyword>